<evidence type="ECO:0000313" key="2">
    <source>
        <dbReference type="Proteomes" id="UP000245207"/>
    </source>
</evidence>
<reference evidence="1 2" key="1">
    <citation type="journal article" date="2018" name="Mol. Plant">
        <title>The genome of Artemisia annua provides insight into the evolution of Asteraceae family and artemisinin biosynthesis.</title>
        <authorList>
            <person name="Shen Q."/>
            <person name="Zhang L."/>
            <person name="Liao Z."/>
            <person name="Wang S."/>
            <person name="Yan T."/>
            <person name="Shi P."/>
            <person name="Liu M."/>
            <person name="Fu X."/>
            <person name="Pan Q."/>
            <person name="Wang Y."/>
            <person name="Lv Z."/>
            <person name="Lu X."/>
            <person name="Zhang F."/>
            <person name="Jiang W."/>
            <person name="Ma Y."/>
            <person name="Chen M."/>
            <person name="Hao X."/>
            <person name="Li L."/>
            <person name="Tang Y."/>
            <person name="Lv G."/>
            <person name="Zhou Y."/>
            <person name="Sun X."/>
            <person name="Brodelius P.E."/>
            <person name="Rose J.K.C."/>
            <person name="Tang K."/>
        </authorList>
    </citation>
    <scope>NUCLEOTIDE SEQUENCE [LARGE SCALE GENOMIC DNA]</scope>
    <source>
        <strain evidence="2">cv. Huhao1</strain>
        <tissue evidence="1">Leaf</tissue>
    </source>
</reference>
<dbReference type="EMBL" id="PKPP01000539">
    <property type="protein sequence ID" value="PWA91489.1"/>
    <property type="molecule type" value="Genomic_DNA"/>
</dbReference>
<keyword evidence="2" id="KW-1185">Reference proteome</keyword>
<dbReference type="Proteomes" id="UP000245207">
    <property type="component" value="Unassembled WGS sequence"/>
</dbReference>
<name>A0A2U1Q0E4_ARTAN</name>
<dbReference type="AlphaFoldDB" id="A0A2U1Q0E4"/>
<sequence>MYTKTDNIIEAVIPGKLDRLFLALALTRGSDGFFFICETPAACKFLNISPTIPFGPTIASNRRGFMANLSHGELHGWIFWAIGLVHDTIILDSSYTE</sequence>
<organism evidence="1 2">
    <name type="scientific">Artemisia annua</name>
    <name type="common">Sweet wormwood</name>
    <dbReference type="NCBI Taxonomy" id="35608"/>
    <lineage>
        <taxon>Eukaryota</taxon>
        <taxon>Viridiplantae</taxon>
        <taxon>Streptophyta</taxon>
        <taxon>Embryophyta</taxon>
        <taxon>Tracheophyta</taxon>
        <taxon>Spermatophyta</taxon>
        <taxon>Magnoliopsida</taxon>
        <taxon>eudicotyledons</taxon>
        <taxon>Gunneridae</taxon>
        <taxon>Pentapetalae</taxon>
        <taxon>asterids</taxon>
        <taxon>campanulids</taxon>
        <taxon>Asterales</taxon>
        <taxon>Asteraceae</taxon>
        <taxon>Asteroideae</taxon>
        <taxon>Anthemideae</taxon>
        <taxon>Artemisiinae</taxon>
        <taxon>Artemisia</taxon>
    </lineage>
</organism>
<comment type="caution">
    <text evidence="1">The sequence shown here is derived from an EMBL/GenBank/DDBJ whole genome shotgun (WGS) entry which is preliminary data.</text>
</comment>
<accession>A0A2U1Q0E4</accession>
<protein>
    <submittedName>
        <fullName evidence="1">Uncharacterized protein</fullName>
    </submittedName>
</protein>
<evidence type="ECO:0000313" key="1">
    <source>
        <dbReference type="EMBL" id="PWA91489.1"/>
    </source>
</evidence>
<proteinExistence type="predicted"/>
<gene>
    <name evidence="1" type="ORF">CTI12_AA090290</name>
</gene>